<organism evidence="2 3">
    <name type="scientific">Candidatus Nomurabacteria bacterium RIFCSPHIGHO2_01_FULL_42_16</name>
    <dbReference type="NCBI Taxonomy" id="1801743"/>
    <lineage>
        <taxon>Bacteria</taxon>
        <taxon>Candidatus Nomuraibacteriota</taxon>
    </lineage>
</organism>
<accession>A0A1F6VIP7</accession>
<dbReference type="Proteomes" id="UP000178059">
    <property type="component" value="Unassembled WGS sequence"/>
</dbReference>
<evidence type="ECO:0000313" key="3">
    <source>
        <dbReference type="Proteomes" id="UP000178059"/>
    </source>
</evidence>
<protein>
    <submittedName>
        <fullName evidence="2">Uncharacterized protein</fullName>
    </submittedName>
</protein>
<keyword evidence="1" id="KW-0732">Signal</keyword>
<feature type="chain" id="PRO_5009527244" evidence="1">
    <location>
        <begin position="19"/>
        <end position="176"/>
    </location>
</feature>
<dbReference type="EMBL" id="MFTT01000024">
    <property type="protein sequence ID" value="OGI69492.1"/>
    <property type="molecule type" value="Genomic_DNA"/>
</dbReference>
<evidence type="ECO:0000313" key="2">
    <source>
        <dbReference type="EMBL" id="OGI69492.1"/>
    </source>
</evidence>
<sequence>MKKTFLMSLFLVFVSAQTQTFLSPVNTDEPLILDACDGSETIGDAKDVFKAGIDPSFKSWNANDSGPATKEEEVKALNLVKSGTFVQMFGYLNPDISKSRLTHGQVINYCKKYEKYLVKNGWTFFLYKSGKNFFVARVGLRSDGLLDASVYRLENNKVWETELGYRLVVPKLPPGN</sequence>
<comment type="caution">
    <text evidence="2">The sequence shown here is derived from an EMBL/GenBank/DDBJ whole genome shotgun (WGS) entry which is preliminary data.</text>
</comment>
<gene>
    <name evidence="2" type="ORF">A2824_03435</name>
</gene>
<proteinExistence type="predicted"/>
<reference evidence="2 3" key="1">
    <citation type="journal article" date="2016" name="Nat. Commun.">
        <title>Thousands of microbial genomes shed light on interconnected biogeochemical processes in an aquifer system.</title>
        <authorList>
            <person name="Anantharaman K."/>
            <person name="Brown C.T."/>
            <person name="Hug L.A."/>
            <person name="Sharon I."/>
            <person name="Castelle C.J."/>
            <person name="Probst A.J."/>
            <person name="Thomas B.C."/>
            <person name="Singh A."/>
            <person name="Wilkins M.J."/>
            <person name="Karaoz U."/>
            <person name="Brodie E.L."/>
            <person name="Williams K.H."/>
            <person name="Hubbard S.S."/>
            <person name="Banfield J.F."/>
        </authorList>
    </citation>
    <scope>NUCLEOTIDE SEQUENCE [LARGE SCALE GENOMIC DNA]</scope>
</reference>
<dbReference type="STRING" id="1801743.A2824_03435"/>
<evidence type="ECO:0000256" key="1">
    <source>
        <dbReference type="SAM" id="SignalP"/>
    </source>
</evidence>
<dbReference type="AlphaFoldDB" id="A0A1F6VIP7"/>
<feature type="signal peptide" evidence="1">
    <location>
        <begin position="1"/>
        <end position="18"/>
    </location>
</feature>
<name>A0A1F6VIP7_9BACT</name>